<keyword evidence="14" id="KW-1185">Reference proteome</keyword>
<evidence type="ECO:0000256" key="5">
    <source>
        <dbReference type="ARBA" id="ARBA00022692"/>
    </source>
</evidence>
<dbReference type="GO" id="GO:0000287">
    <property type="term" value="F:magnesium ion binding"/>
    <property type="evidence" value="ECO:0007669"/>
    <property type="project" value="TreeGrafter"/>
</dbReference>
<keyword evidence="7 12" id="KW-1133">Transmembrane helix</keyword>
<protein>
    <recommendedName>
        <fullName evidence="12">Magnesium transport protein CorA</fullName>
    </recommendedName>
</protein>
<evidence type="ECO:0000256" key="4">
    <source>
        <dbReference type="ARBA" id="ARBA00022475"/>
    </source>
</evidence>
<dbReference type="GO" id="GO:0050897">
    <property type="term" value="F:cobalt ion binding"/>
    <property type="evidence" value="ECO:0007669"/>
    <property type="project" value="TreeGrafter"/>
</dbReference>
<proteinExistence type="inferred from homology"/>
<comment type="function">
    <text evidence="11">Mediates influx of magnesium ions. Alternates between open and closed states. Activated by low cytoplasmic Mg(2+) levels. Inactive when cytoplasmic Mg(2+) levels are high.</text>
</comment>
<keyword evidence="3 12" id="KW-0813">Transport</keyword>
<dbReference type="PANTHER" id="PTHR46494">
    <property type="entry name" value="CORA FAMILY METAL ION TRANSPORTER (EUROFUNG)"/>
    <property type="match status" value="1"/>
</dbReference>
<sequence>MQNLYIGTKPRKTGMMPGSLVFTGKRKMKNVSLEAFCYNQEEVRRIPLRSADEIPGLLQEDCRLWLNINGLHDSELIRRIGEIFGINPLFLEDILNTGQRPKAELGEDYMFYVLKMIRLAPKEDHLNIEQLSMIHGRNYLLTFQEVEGDLFDAVRQRLMKNIGRLRRAGTDYLAYALMDTVVDHYIVILDHLRDLLEPLDTEALDSNERRDLPSSVRSGKNQLILLRRFISPLREVLDTLQRDGDDLWDESLTPYLNDLRDHLRSVMDTIESYRENLSGVLELHLAVLSQKMNDVMRTLTVIATIFIPLTFAAGIYGMNFEFMPELKMRWGYYGFWGFCAAAALLMLAAFRWKKWL</sequence>
<dbReference type="InterPro" id="IPR045861">
    <property type="entry name" value="CorA_cytoplasmic_dom"/>
</dbReference>
<comment type="catalytic activity">
    <reaction evidence="10">
        <text>Mg(2+)(in) = Mg(2+)(out)</text>
        <dbReference type="Rhea" id="RHEA:29827"/>
        <dbReference type="ChEBI" id="CHEBI:18420"/>
    </reaction>
</comment>
<evidence type="ECO:0000256" key="9">
    <source>
        <dbReference type="ARBA" id="ARBA00023136"/>
    </source>
</evidence>
<keyword evidence="4 12" id="KW-1003">Cell membrane</keyword>
<evidence type="ECO:0000256" key="3">
    <source>
        <dbReference type="ARBA" id="ARBA00022448"/>
    </source>
</evidence>
<organism evidence="13 14">
    <name type="scientific">Victivallis vadensis</name>
    <dbReference type="NCBI Taxonomy" id="172901"/>
    <lineage>
        <taxon>Bacteria</taxon>
        <taxon>Pseudomonadati</taxon>
        <taxon>Lentisphaerota</taxon>
        <taxon>Lentisphaeria</taxon>
        <taxon>Victivallales</taxon>
        <taxon>Victivallaceae</taxon>
        <taxon>Victivallis</taxon>
    </lineage>
</organism>
<dbReference type="EMBL" id="QEKH01000003">
    <property type="protein sequence ID" value="PVY45188.1"/>
    <property type="molecule type" value="Genomic_DNA"/>
</dbReference>
<dbReference type="RefSeq" id="WP_116882760.1">
    <property type="nucleotide sequence ID" value="NZ_CALXNT010000024.1"/>
</dbReference>
<dbReference type="GO" id="GO:0005886">
    <property type="term" value="C:plasma membrane"/>
    <property type="evidence" value="ECO:0007669"/>
    <property type="project" value="UniProtKB-SubCell"/>
</dbReference>
<dbReference type="PANTHER" id="PTHR46494:SF1">
    <property type="entry name" value="CORA FAMILY METAL ION TRANSPORTER (EUROFUNG)"/>
    <property type="match status" value="1"/>
</dbReference>
<dbReference type="InterPro" id="IPR004488">
    <property type="entry name" value="Mg/Co-transport_prot_CorA"/>
</dbReference>
<dbReference type="Proteomes" id="UP000245959">
    <property type="component" value="Unassembled WGS sequence"/>
</dbReference>
<dbReference type="Gene3D" id="1.20.58.340">
    <property type="entry name" value="Magnesium transport protein CorA, transmembrane region"/>
    <property type="match status" value="2"/>
</dbReference>
<keyword evidence="9 12" id="KW-0472">Membrane</keyword>
<keyword evidence="5 12" id="KW-0812">Transmembrane</keyword>
<comment type="similarity">
    <text evidence="2 12">Belongs to the CorA metal ion transporter (MIT) (TC 1.A.35) family.</text>
</comment>
<keyword evidence="8 12" id="KW-0406">Ion transport</keyword>
<keyword evidence="6 12" id="KW-0460">Magnesium</keyword>
<name>A0A2U1B952_9BACT</name>
<comment type="subcellular location">
    <subcellularLocation>
        <location evidence="1">Cell membrane</location>
        <topology evidence="1">Multi-pass membrane protein</topology>
    </subcellularLocation>
    <subcellularLocation>
        <location evidence="12">Membrane</location>
        <topology evidence="12">Multi-pass membrane protein</topology>
    </subcellularLocation>
</comment>
<dbReference type="CDD" id="cd12828">
    <property type="entry name" value="TmCorA-like_1"/>
    <property type="match status" value="1"/>
</dbReference>
<dbReference type="GO" id="GO:0015095">
    <property type="term" value="F:magnesium ion transmembrane transporter activity"/>
    <property type="evidence" value="ECO:0007669"/>
    <property type="project" value="UniProtKB-UniRule"/>
</dbReference>
<evidence type="ECO:0000256" key="8">
    <source>
        <dbReference type="ARBA" id="ARBA00023065"/>
    </source>
</evidence>
<dbReference type="FunFam" id="1.20.58.340:FF:000004">
    <property type="entry name" value="Magnesium transport protein CorA"/>
    <property type="match status" value="1"/>
</dbReference>
<reference evidence="13 14" key="1">
    <citation type="submission" date="2018-04" db="EMBL/GenBank/DDBJ databases">
        <title>Genomic Encyclopedia of Type Strains, Phase IV (KMG-IV): sequencing the most valuable type-strain genomes for metagenomic binning, comparative biology and taxonomic classification.</title>
        <authorList>
            <person name="Goeker M."/>
        </authorList>
    </citation>
    <scope>NUCLEOTIDE SEQUENCE [LARGE SCALE GENOMIC DNA]</scope>
    <source>
        <strain evidence="13 14">DSM 14823</strain>
    </source>
</reference>
<dbReference type="Gene3D" id="3.30.460.20">
    <property type="entry name" value="CorA soluble domain-like"/>
    <property type="match status" value="1"/>
</dbReference>
<dbReference type="GeneID" id="78294089"/>
<dbReference type="GO" id="GO:0015087">
    <property type="term" value="F:cobalt ion transmembrane transporter activity"/>
    <property type="evidence" value="ECO:0007669"/>
    <property type="project" value="UniProtKB-UniRule"/>
</dbReference>
<dbReference type="AlphaFoldDB" id="A0A2U1B952"/>
<evidence type="ECO:0000256" key="11">
    <source>
        <dbReference type="ARBA" id="ARBA00045497"/>
    </source>
</evidence>
<gene>
    <name evidence="12" type="primary">corA</name>
    <name evidence="13" type="ORF">C8D82_103102</name>
</gene>
<dbReference type="InterPro" id="IPR045863">
    <property type="entry name" value="CorA_TM1_TM2"/>
</dbReference>
<dbReference type="SUPFAM" id="SSF144083">
    <property type="entry name" value="Magnesium transport protein CorA, transmembrane region"/>
    <property type="match status" value="1"/>
</dbReference>
<evidence type="ECO:0000256" key="6">
    <source>
        <dbReference type="ARBA" id="ARBA00022842"/>
    </source>
</evidence>
<accession>A0A2U1B952</accession>
<dbReference type="SUPFAM" id="SSF143865">
    <property type="entry name" value="CorA soluble domain-like"/>
    <property type="match status" value="1"/>
</dbReference>
<feature type="transmembrane region" description="Helical" evidence="12">
    <location>
        <begin position="299"/>
        <end position="318"/>
    </location>
</feature>
<evidence type="ECO:0000256" key="10">
    <source>
        <dbReference type="ARBA" id="ARBA00034269"/>
    </source>
</evidence>
<comment type="caution">
    <text evidence="13">The sequence shown here is derived from an EMBL/GenBank/DDBJ whole genome shotgun (WGS) entry which is preliminary data.</text>
</comment>
<evidence type="ECO:0000313" key="14">
    <source>
        <dbReference type="Proteomes" id="UP000245959"/>
    </source>
</evidence>
<feature type="transmembrane region" description="Helical" evidence="12">
    <location>
        <begin position="330"/>
        <end position="350"/>
    </location>
</feature>
<dbReference type="Pfam" id="PF01544">
    <property type="entry name" value="CorA"/>
    <property type="match status" value="1"/>
</dbReference>
<dbReference type="InterPro" id="IPR002523">
    <property type="entry name" value="MgTranspt_CorA/ZnTranspt_ZntB"/>
</dbReference>
<evidence type="ECO:0000256" key="2">
    <source>
        <dbReference type="ARBA" id="ARBA00009765"/>
    </source>
</evidence>
<dbReference type="NCBIfam" id="TIGR00383">
    <property type="entry name" value="corA"/>
    <property type="match status" value="1"/>
</dbReference>
<evidence type="ECO:0000256" key="12">
    <source>
        <dbReference type="RuleBase" id="RU362010"/>
    </source>
</evidence>
<evidence type="ECO:0000313" key="13">
    <source>
        <dbReference type="EMBL" id="PVY45188.1"/>
    </source>
</evidence>
<evidence type="ECO:0000256" key="1">
    <source>
        <dbReference type="ARBA" id="ARBA00004651"/>
    </source>
</evidence>
<evidence type="ECO:0000256" key="7">
    <source>
        <dbReference type="ARBA" id="ARBA00022989"/>
    </source>
</evidence>